<dbReference type="GO" id="GO:0005829">
    <property type="term" value="C:cytosol"/>
    <property type="evidence" value="ECO:0007669"/>
    <property type="project" value="TreeGrafter"/>
</dbReference>
<dbReference type="SMART" id="SM00419">
    <property type="entry name" value="HTH_CRP"/>
    <property type="match status" value="1"/>
</dbReference>
<evidence type="ECO:0000256" key="3">
    <source>
        <dbReference type="ARBA" id="ARBA00023163"/>
    </source>
</evidence>
<dbReference type="PROSITE" id="PS50042">
    <property type="entry name" value="CNMP_BINDING_3"/>
    <property type="match status" value="1"/>
</dbReference>
<protein>
    <submittedName>
        <fullName evidence="6">Crp/Fnr family transcriptional regulator</fullName>
    </submittedName>
</protein>
<dbReference type="Proteomes" id="UP001141259">
    <property type="component" value="Unassembled WGS sequence"/>
</dbReference>
<accession>A0A9X3AF75</accession>
<feature type="domain" description="Cyclic nucleotide-binding" evidence="4">
    <location>
        <begin position="7"/>
        <end position="110"/>
    </location>
</feature>
<evidence type="ECO:0000259" key="5">
    <source>
        <dbReference type="PROSITE" id="PS51063"/>
    </source>
</evidence>
<evidence type="ECO:0000313" key="7">
    <source>
        <dbReference type="Proteomes" id="UP001141259"/>
    </source>
</evidence>
<dbReference type="EMBL" id="JANYMP010000006">
    <property type="protein sequence ID" value="MCS7478367.1"/>
    <property type="molecule type" value="Genomic_DNA"/>
</dbReference>
<dbReference type="SUPFAM" id="SSF51206">
    <property type="entry name" value="cAMP-binding domain-like"/>
    <property type="match status" value="1"/>
</dbReference>
<dbReference type="InterPro" id="IPR036388">
    <property type="entry name" value="WH-like_DNA-bd_sf"/>
</dbReference>
<dbReference type="InterPro" id="IPR018490">
    <property type="entry name" value="cNMP-bd_dom_sf"/>
</dbReference>
<dbReference type="InterPro" id="IPR050397">
    <property type="entry name" value="Env_Response_Regulators"/>
</dbReference>
<dbReference type="PROSITE" id="PS51063">
    <property type="entry name" value="HTH_CRP_2"/>
    <property type="match status" value="1"/>
</dbReference>
<proteinExistence type="predicted"/>
<keyword evidence="7" id="KW-1185">Reference proteome</keyword>
<dbReference type="GO" id="GO:0003700">
    <property type="term" value="F:DNA-binding transcription factor activity"/>
    <property type="evidence" value="ECO:0007669"/>
    <property type="project" value="TreeGrafter"/>
</dbReference>
<dbReference type="RefSeq" id="WP_259623858.1">
    <property type="nucleotide sequence ID" value="NZ_JANYMP010000006.1"/>
</dbReference>
<organism evidence="6 7">
    <name type="scientific">Umezawaea endophytica</name>
    <dbReference type="NCBI Taxonomy" id="1654476"/>
    <lineage>
        <taxon>Bacteria</taxon>
        <taxon>Bacillati</taxon>
        <taxon>Actinomycetota</taxon>
        <taxon>Actinomycetes</taxon>
        <taxon>Pseudonocardiales</taxon>
        <taxon>Pseudonocardiaceae</taxon>
        <taxon>Umezawaea</taxon>
    </lineage>
</organism>
<dbReference type="Pfam" id="PF13545">
    <property type="entry name" value="HTH_Crp_2"/>
    <property type="match status" value="1"/>
</dbReference>
<evidence type="ECO:0000256" key="2">
    <source>
        <dbReference type="ARBA" id="ARBA00023125"/>
    </source>
</evidence>
<dbReference type="SMART" id="SM00100">
    <property type="entry name" value="cNMP"/>
    <property type="match status" value="1"/>
</dbReference>
<dbReference type="InterPro" id="IPR012318">
    <property type="entry name" value="HTH_CRP"/>
</dbReference>
<comment type="caution">
    <text evidence="6">The sequence shown here is derived from an EMBL/GenBank/DDBJ whole genome shotgun (WGS) entry which is preliminary data.</text>
</comment>
<dbReference type="InterPro" id="IPR000595">
    <property type="entry name" value="cNMP-bd_dom"/>
</dbReference>
<reference evidence="6" key="1">
    <citation type="submission" date="2022-08" db="EMBL/GenBank/DDBJ databases">
        <authorList>
            <person name="Tistechok S."/>
            <person name="Samborskyy M."/>
            <person name="Roman I."/>
        </authorList>
    </citation>
    <scope>NUCLEOTIDE SEQUENCE</scope>
    <source>
        <strain evidence="6">DSM 103496</strain>
    </source>
</reference>
<dbReference type="Gene3D" id="2.60.120.10">
    <property type="entry name" value="Jelly Rolls"/>
    <property type="match status" value="1"/>
</dbReference>
<feature type="domain" description="HTH crp-type" evidence="5">
    <location>
        <begin position="141"/>
        <end position="210"/>
    </location>
</feature>
<dbReference type="Pfam" id="PF00027">
    <property type="entry name" value="cNMP_binding"/>
    <property type="match status" value="1"/>
</dbReference>
<dbReference type="PANTHER" id="PTHR24567">
    <property type="entry name" value="CRP FAMILY TRANSCRIPTIONAL REGULATORY PROTEIN"/>
    <property type="match status" value="1"/>
</dbReference>
<evidence type="ECO:0000259" key="4">
    <source>
        <dbReference type="PROSITE" id="PS50042"/>
    </source>
</evidence>
<sequence>MESEVLRFWGLLDPVGQALLDAVGTTRDYDPGAIVCHEGEPSQHVLVVRRGLMRVTAISPGGHEKVLAIRGPGDIVGERSAVDGLPRSASVRVLGEASALVIAQARFTDLCRQQPRIAWAVLTVVVSRQRDADRQRIQFSGTSTQRVAAVLLDVALHRGVGSAGAVALSQEELASAAGTSRESLVRVLRLLRQQGIVRTGRRRIDILAPDRLYDLVG</sequence>
<dbReference type="CDD" id="cd00038">
    <property type="entry name" value="CAP_ED"/>
    <property type="match status" value="1"/>
</dbReference>
<dbReference type="GO" id="GO:0003677">
    <property type="term" value="F:DNA binding"/>
    <property type="evidence" value="ECO:0007669"/>
    <property type="project" value="UniProtKB-KW"/>
</dbReference>
<dbReference type="Gene3D" id="1.10.10.10">
    <property type="entry name" value="Winged helix-like DNA-binding domain superfamily/Winged helix DNA-binding domain"/>
    <property type="match status" value="1"/>
</dbReference>
<keyword evidence="2" id="KW-0238">DNA-binding</keyword>
<dbReference type="SUPFAM" id="SSF46785">
    <property type="entry name" value="Winged helix' DNA-binding domain"/>
    <property type="match status" value="1"/>
</dbReference>
<dbReference type="AlphaFoldDB" id="A0A9X3AF75"/>
<evidence type="ECO:0000313" key="6">
    <source>
        <dbReference type="EMBL" id="MCS7478367.1"/>
    </source>
</evidence>
<dbReference type="InterPro" id="IPR036390">
    <property type="entry name" value="WH_DNA-bd_sf"/>
</dbReference>
<dbReference type="PANTHER" id="PTHR24567:SF74">
    <property type="entry name" value="HTH-TYPE TRANSCRIPTIONAL REGULATOR ARCR"/>
    <property type="match status" value="1"/>
</dbReference>
<keyword evidence="1" id="KW-0805">Transcription regulation</keyword>
<name>A0A9X3AF75_9PSEU</name>
<gene>
    <name evidence="6" type="ORF">NZH93_16015</name>
</gene>
<evidence type="ECO:0000256" key="1">
    <source>
        <dbReference type="ARBA" id="ARBA00023015"/>
    </source>
</evidence>
<dbReference type="InterPro" id="IPR014710">
    <property type="entry name" value="RmlC-like_jellyroll"/>
</dbReference>
<keyword evidence="3" id="KW-0804">Transcription</keyword>